<evidence type="ECO:0000313" key="3">
    <source>
        <dbReference type="Proteomes" id="UP001595798"/>
    </source>
</evidence>
<dbReference type="RefSeq" id="WP_379888610.1">
    <property type="nucleotide sequence ID" value="NZ_JBHSDI010000053.1"/>
</dbReference>
<sequence>MQGIRAILSASLFLLPAVVCHAQGPSAGEGTLLLEKGVAAFQAGDAGQARHYLLKARESGVDSTALTYNLGVANYQLARYDAAAREFQSLLDTPHRDLARYNLGLVALATENPADARDLFLTLSTESQNDKIRRLSQRQLERLTAPGTPAEARPTGLVMLGGGYDSNVDQLPDSASSGSADVYYDGLLVLGSDFDAFSTNSGTWSWNGLAYHQRFPGESESNLSLLEGGLGGKARLSAADLRATVFTRHWWLHSDRVESYYGVRTTARRNDCGALSRCYAQLEVAAVSGGPEFPEYDGWQYKLETGVQQNQWGGVLGVELGLELADRENIREADYASSVSPFRQRIELSWRKAVTGDLTLTGKTAFRRSDYQGDYQWQTTSGAVSEEREDERWSASVLVDWQVTADWFVSSEWLYESNQSSLDGYDYDRYNLWLGVGKTF</sequence>
<dbReference type="SUPFAM" id="SSF48452">
    <property type="entry name" value="TPR-like"/>
    <property type="match status" value="1"/>
</dbReference>
<feature type="chain" id="PRO_5045220032" evidence="1">
    <location>
        <begin position="23"/>
        <end position="440"/>
    </location>
</feature>
<dbReference type="Gene3D" id="1.25.40.10">
    <property type="entry name" value="Tetratricopeptide repeat domain"/>
    <property type="match status" value="1"/>
</dbReference>
<reference evidence="3" key="1">
    <citation type="journal article" date="2019" name="Int. J. Syst. Evol. Microbiol.">
        <title>The Global Catalogue of Microorganisms (GCM) 10K type strain sequencing project: providing services to taxonomists for standard genome sequencing and annotation.</title>
        <authorList>
            <consortium name="The Broad Institute Genomics Platform"/>
            <consortium name="The Broad Institute Genome Sequencing Center for Infectious Disease"/>
            <person name="Wu L."/>
            <person name="Ma J."/>
        </authorList>
    </citation>
    <scope>NUCLEOTIDE SEQUENCE [LARGE SCALE GENOMIC DNA]</scope>
    <source>
        <strain evidence="3">CECT 7297</strain>
    </source>
</reference>
<comment type="caution">
    <text evidence="2">The sequence shown here is derived from an EMBL/GenBank/DDBJ whole genome shotgun (WGS) entry which is preliminary data.</text>
</comment>
<feature type="signal peptide" evidence="1">
    <location>
        <begin position="1"/>
        <end position="22"/>
    </location>
</feature>
<evidence type="ECO:0000313" key="2">
    <source>
        <dbReference type="EMBL" id="MFC4260261.1"/>
    </source>
</evidence>
<name>A0ABV8QKT7_9GAMM</name>
<keyword evidence="3" id="KW-1185">Reference proteome</keyword>
<keyword evidence="1" id="KW-0732">Signal</keyword>
<accession>A0ABV8QKT7</accession>
<dbReference type="EMBL" id="JBHSDI010000053">
    <property type="protein sequence ID" value="MFC4260261.1"/>
    <property type="molecule type" value="Genomic_DNA"/>
</dbReference>
<dbReference type="Pfam" id="PF13432">
    <property type="entry name" value="TPR_16"/>
    <property type="match status" value="1"/>
</dbReference>
<dbReference type="InterPro" id="IPR011990">
    <property type="entry name" value="TPR-like_helical_dom_sf"/>
</dbReference>
<protein>
    <submittedName>
        <fullName evidence="2">Tetratricopeptide repeat protein</fullName>
    </submittedName>
</protein>
<proteinExistence type="predicted"/>
<gene>
    <name evidence="2" type="ORF">ACFOZ5_14660</name>
</gene>
<evidence type="ECO:0000256" key="1">
    <source>
        <dbReference type="SAM" id="SignalP"/>
    </source>
</evidence>
<organism evidence="2 3">
    <name type="scientific">Marinobacter lacisalsi</name>
    <dbReference type="NCBI Taxonomy" id="475979"/>
    <lineage>
        <taxon>Bacteria</taxon>
        <taxon>Pseudomonadati</taxon>
        <taxon>Pseudomonadota</taxon>
        <taxon>Gammaproteobacteria</taxon>
        <taxon>Pseudomonadales</taxon>
        <taxon>Marinobacteraceae</taxon>
        <taxon>Marinobacter</taxon>
    </lineage>
</organism>
<dbReference type="Proteomes" id="UP001595798">
    <property type="component" value="Unassembled WGS sequence"/>
</dbReference>